<proteinExistence type="predicted"/>
<sequence>MANLVTPPAESPLTDAQLASAEALIAARLGLPSLQEETGVGQMGEIGSSGLIPLERPAVSIQTLYVAGAAGIGLLRTPWTVDVSGMVRPYLTGGFLGTTYARLPYIITYTTGWTAETLPEGIRQAVLLTAASGAAAAGRVGVTAERMGPVSYSYADAATVGSLGADALAFLQPYLPLRY</sequence>
<accession>A0ABV8XQT8</accession>
<comment type="caution">
    <text evidence="1">The sequence shown here is derived from an EMBL/GenBank/DDBJ whole genome shotgun (WGS) entry which is preliminary data.</text>
</comment>
<name>A0ABV8XQT8_9DEIO</name>
<dbReference type="Proteomes" id="UP001595998">
    <property type="component" value="Unassembled WGS sequence"/>
</dbReference>
<evidence type="ECO:0000313" key="1">
    <source>
        <dbReference type="EMBL" id="MFC4426208.1"/>
    </source>
</evidence>
<dbReference type="RefSeq" id="WP_380038359.1">
    <property type="nucleotide sequence ID" value="NZ_JBHSEH010000005.1"/>
</dbReference>
<dbReference type="EMBL" id="JBHSEH010000005">
    <property type="protein sequence ID" value="MFC4426208.1"/>
    <property type="molecule type" value="Genomic_DNA"/>
</dbReference>
<gene>
    <name evidence="1" type="ORF">ACFOZ9_08270</name>
</gene>
<reference evidence="2" key="1">
    <citation type="journal article" date="2019" name="Int. J. Syst. Evol. Microbiol.">
        <title>The Global Catalogue of Microorganisms (GCM) 10K type strain sequencing project: providing services to taxonomists for standard genome sequencing and annotation.</title>
        <authorList>
            <consortium name="The Broad Institute Genomics Platform"/>
            <consortium name="The Broad Institute Genome Sequencing Center for Infectious Disease"/>
            <person name="Wu L."/>
            <person name="Ma J."/>
        </authorList>
    </citation>
    <scope>NUCLEOTIDE SEQUENCE [LARGE SCALE GENOMIC DNA]</scope>
    <source>
        <strain evidence="2">CCUG 56029</strain>
    </source>
</reference>
<keyword evidence="2" id="KW-1185">Reference proteome</keyword>
<protein>
    <recommendedName>
        <fullName evidence="3">Phage gp6-like head-tail connector protein</fullName>
    </recommendedName>
</protein>
<evidence type="ECO:0000313" key="2">
    <source>
        <dbReference type="Proteomes" id="UP001595998"/>
    </source>
</evidence>
<evidence type="ECO:0008006" key="3">
    <source>
        <dbReference type="Google" id="ProtNLM"/>
    </source>
</evidence>
<organism evidence="1 2">
    <name type="scientific">Deinococcus navajonensis</name>
    <dbReference type="NCBI Taxonomy" id="309884"/>
    <lineage>
        <taxon>Bacteria</taxon>
        <taxon>Thermotogati</taxon>
        <taxon>Deinococcota</taxon>
        <taxon>Deinococci</taxon>
        <taxon>Deinococcales</taxon>
        <taxon>Deinococcaceae</taxon>
        <taxon>Deinococcus</taxon>
    </lineage>
</organism>